<keyword evidence="3" id="KW-0804">Transcription</keyword>
<sequence length="203" mass="21928">MSGQAPSRRDEYAMMTRQEVVRAARNLFAAPGYAQTTVEKIAREARVSPATVYAQCGGKEGLLRTLMDIWTTSPTVGRIISDAAAASPGRTKLEVLAEGYARHAAEAGDIMRIVERAAPVSPAAQEFLDVADARHIEALETIVEGIAGDGDLAEGLSVEDASRIIFFHFRNPQFVLAVETFGWGVDRATRWLVDRVAAAILKG</sequence>
<organism evidence="6 7">
    <name type="scientific">Pseudonocardia aurantiaca</name>
    <dbReference type="NCBI Taxonomy" id="75290"/>
    <lineage>
        <taxon>Bacteria</taxon>
        <taxon>Bacillati</taxon>
        <taxon>Actinomycetota</taxon>
        <taxon>Actinomycetes</taxon>
        <taxon>Pseudonocardiales</taxon>
        <taxon>Pseudonocardiaceae</taxon>
        <taxon>Pseudonocardia</taxon>
    </lineage>
</organism>
<dbReference type="InterPro" id="IPR050109">
    <property type="entry name" value="HTH-type_TetR-like_transc_reg"/>
</dbReference>
<dbReference type="PRINTS" id="PR00455">
    <property type="entry name" value="HTHTETR"/>
</dbReference>
<dbReference type="PROSITE" id="PS50977">
    <property type="entry name" value="HTH_TETR_2"/>
    <property type="match status" value="1"/>
</dbReference>
<dbReference type="PANTHER" id="PTHR30055:SF234">
    <property type="entry name" value="HTH-TYPE TRANSCRIPTIONAL REGULATOR BETI"/>
    <property type="match status" value="1"/>
</dbReference>
<dbReference type="SUPFAM" id="SSF46689">
    <property type="entry name" value="Homeodomain-like"/>
    <property type="match status" value="1"/>
</dbReference>
<evidence type="ECO:0000313" key="7">
    <source>
        <dbReference type="Proteomes" id="UP001597145"/>
    </source>
</evidence>
<accession>A0ABW4FWY5</accession>
<protein>
    <submittedName>
        <fullName evidence="6">TetR/AcrR family transcriptional regulator</fullName>
    </submittedName>
</protein>
<dbReference type="Pfam" id="PF00440">
    <property type="entry name" value="TetR_N"/>
    <property type="match status" value="1"/>
</dbReference>
<keyword evidence="1" id="KW-0805">Transcription regulation</keyword>
<evidence type="ECO:0000256" key="4">
    <source>
        <dbReference type="PROSITE-ProRule" id="PRU00335"/>
    </source>
</evidence>
<comment type="caution">
    <text evidence="6">The sequence shown here is derived from an EMBL/GenBank/DDBJ whole genome shotgun (WGS) entry which is preliminary data.</text>
</comment>
<evidence type="ECO:0000256" key="1">
    <source>
        <dbReference type="ARBA" id="ARBA00023015"/>
    </source>
</evidence>
<dbReference type="RefSeq" id="WP_343982614.1">
    <property type="nucleotide sequence ID" value="NZ_BAAAJG010000015.1"/>
</dbReference>
<dbReference type="InterPro" id="IPR009057">
    <property type="entry name" value="Homeodomain-like_sf"/>
</dbReference>
<evidence type="ECO:0000256" key="3">
    <source>
        <dbReference type="ARBA" id="ARBA00023163"/>
    </source>
</evidence>
<reference evidence="7" key="1">
    <citation type="journal article" date="2019" name="Int. J. Syst. Evol. Microbiol.">
        <title>The Global Catalogue of Microorganisms (GCM) 10K type strain sequencing project: providing services to taxonomists for standard genome sequencing and annotation.</title>
        <authorList>
            <consortium name="The Broad Institute Genomics Platform"/>
            <consortium name="The Broad Institute Genome Sequencing Center for Infectious Disease"/>
            <person name="Wu L."/>
            <person name="Ma J."/>
        </authorList>
    </citation>
    <scope>NUCLEOTIDE SEQUENCE [LARGE SCALE GENOMIC DNA]</scope>
    <source>
        <strain evidence="7">JCM 12165</strain>
    </source>
</reference>
<dbReference type="InterPro" id="IPR001647">
    <property type="entry name" value="HTH_TetR"/>
</dbReference>
<evidence type="ECO:0000259" key="5">
    <source>
        <dbReference type="PROSITE" id="PS50977"/>
    </source>
</evidence>
<evidence type="ECO:0000313" key="6">
    <source>
        <dbReference type="EMBL" id="MFD1534845.1"/>
    </source>
</evidence>
<name>A0ABW4FWY5_9PSEU</name>
<dbReference type="PANTHER" id="PTHR30055">
    <property type="entry name" value="HTH-TYPE TRANSCRIPTIONAL REGULATOR RUTR"/>
    <property type="match status" value="1"/>
</dbReference>
<proteinExistence type="predicted"/>
<dbReference type="Proteomes" id="UP001597145">
    <property type="component" value="Unassembled WGS sequence"/>
</dbReference>
<gene>
    <name evidence="6" type="ORF">ACFSCY_36065</name>
</gene>
<dbReference type="Gene3D" id="1.10.10.60">
    <property type="entry name" value="Homeodomain-like"/>
    <property type="match status" value="1"/>
</dbReference>
<feature type="domain" description="HTH tetR-type" evidence="5">
    <location>
        <begin position="14"/>
        <end position="74"/>
    </location>
</feature>
<keyword evidence="2 4" id="KW-0238">DNA-binding</keyword>
<evidence type="ECO:0000256" key="2">
    <source>
        <dbReference type="ARBA" id="ARBA00023125"/>
    </source>
</evidence>
<keyword evidence="7" id="KW-1185">Reference proteome</keyword>
<dbReference type="EMBL" id="JBHUCP010000045">
    <property type="protein sequence ID" value="MFD1534845.1"/>
    <property type="molecule type" value="Genomic_DNA"/>
</dbReference>
<dbReference type="Gene3D" id="1.10.357.10">
    <property type="entry name" value="Tetracycline Repressor, domain 2"/>
    <property type="match status" value="1"/>
</dbReference>
<feature type="DNA-binding region" description="H-T-H motif" evidence="4">
    <location>
        <begin position="37"/>
        <end position="56"/>
    </location>
</feature>